<evidence type="ECO:0000313" key="2">
    <source>
        <dbReference type="EMBL" id="KEQ16123.1"/>
    </source>
</evidence>
<dbReference type="Proteomes" id="UP000028073">
    <property type="component" value="Unassembled WGS sequence"/>
</dbReference>
<accession>A0A081NCF0</accession>
<dbReference type="AlphaFoldDB" id="A0A081NCF0"/>
<evidence type="ECO:0000313" key="3">
    <source>
        <dbReference type="Proteomes" id="UP000028073"/>
    </source>
</evidence>
<dbReference type="GO" id="GO:0004674">
    <property type="term" value="F:protein serine/threonine kinase activity"/>
    <property type="evidence" value="ECO:0007669"/>
    <property type="project" value="TreeGrafter"/>
</dbReference>
<dbReference type="SUPFAM" id="SSF56112">
    <property type="entry name" value="Protein kinase-like (PK-like)"/>
    <property type="match status" value="1"/>
</dbReference>
<evidence type="ECO:0000259" key="1">
    <source>
        <dbReference type="PROSITE" id="PS50011"/>
    </source>
</evidence>
<dbReference type="RefSeq" id="WP_034840653.1">
    <property type="nucleotide sequence ID" value="NZ_JOKH01000006.1"/>
</dbReference>
<reference evidence="2 3" key="1">
    <citation type="submission" date="2014-06" db="EMBL/GenBank/DDBJ databases">
        <title>Whole Genome Sequences of Three Symbiotic Endozoicomonas Bacteria.</title>
        <authorList>
            <person name="Neave M.J."/>
            <person name="Apprill A."/>
            <person name="Voolstra C.R."/>
        </authorList>
    </citation>
    <scope>NUCLEOTIDE SEQUENCE [LARGE SCALE GENOMIC DNA]</scope>
    <source>
        <strain evidence="2 3">DSM 25634</strain>
    </source>
</reference>
<dbReference type="PANTHER" id="PTHR44167">
    <property type="entry name" value="OVARIAN-SPECIFIC SERINE/THREONINE-PROTEIN KINASE LOK-RELATED"/>
    <property type="match status" value="1"/>
</dbReference>
<keyword evidence="3" id="KW-1185">Reference proteome</keyword>
<proteinExistence type="predicted"/>
<dbReference type="PANTHER" id="PTHR44167:SF24">
    <property type="entry name" value="SERINE_THREONINE-PROTEIN KINASE CHK2"/>
    <property type="match status" value="1"/>
</dbReference>
<name>A0A081NCF0_9GAMM</name>
<feature type="domain" description="Protein kinase" evidence="1">
    <location>
        <begin position="1"/>
        <end position="183"/>
    </location>
</feature>
<organism evidence="2 3">
    <name type="scientific">Endozoicomonas numazuensis</name>
    <dbReference type="NCBI Taxonomy" id="1137799"/>
    <lineage>
        <taxon>Bacteria</taxon>
        <taxon>Pseudomonadati</taxon>
        <taxon>Pseudomonadota</taxon>
        <taxon>Gammaproteobacteria</taxon>
        <taxon>Oceanospirillales</taxon>
        <taxon>Endozoicomonadaceae</taxon>
        <taxon>Endozoicomonas</taxon>
    </lineage>
</organism>
<dbReference type="OrthoDB" id="4063983at1224"/>
<dbReference type="Pfam" id="PF00069">
    <property type="entry name" value="Pkinase"/>
    <property type="match status" value="1"/>
</dbReference>
<dbReference type="InterPro" id="IPR000719">
    <property type="entry name" value="Prot_kinase_dom"/>
</dbReference>
<dbReference type="GO" id="GO:0005524">
    <property type="term" value="F:ATP binding"/>
    <property type="evidence" value="ECO:0007669"/>
    <property type="project" value="InterPro"/>
</dbReference>
<dbReference type="EMBL" id="JOKH01000006">
    <property type="protein sequence ID" value="KEQ16123.1"/>
    <property type="molecule type" value="Genomic_DNA"/>
</dbReference>
<comment type="caution">
    <text evidence="2">The sequence shown here is derived from an EMBL/GenBank/DDBJ whole genome shotgun (WGS) entry which is preliminary data.</text>
</comment>
<protein>
    <recommendedName>
        <fullName evidence="1">Protein kinase domain-containing protein</fullName>
    </recommendedName>
</protein>
<dbReference type="PROSITE" id="PS50011">
    <property type="entry name" value="PROTEIN_KINASE_DOM"/>
    <property type="match status" value="1"/>
</dbReference>
<gene>
    <name evidence="2" type="ORF">GZ78_22930</name>
</gene>
<dbReference type="InterPro" id="IPR011009">
    <property type="entry name" value="Kinase-like_dom_sf"/>
</dbReference>
<sequence>MECLAYTHNNGYSHGCVSRECVVEHENQLKLDGFGMARQQQSEPLTHDEAMMNRVKYFSDTILHVPHPELLPPEAFTHEKGYETAGDMCALGVTLAHWIAPEACQKITDEYKGDTLQNTGKLEKSKNDIIEYGNKLKAACRKTLTREMRSGHRFLIAELLPKLLEADPEQRFTAKKALDHRCFSEKWDTPVAPK</sequence>
<dbReference type="Gene3D" id="1.10.510.10">
    <property type="entry name" value="Transferase(Phosphotransferase) domain 1"/>
    <property type="match status" value="1"/>
</dbReference>